<dbReference type="AlphaFoldDB" id="W4LZI7"/>
<accession>W4LZI7</accession>
<comment type="caution">
    <text evidence="1">The sequence shown here is derived from an EMBL/GenBank/DDBJ whole genome shotgun (WGS) entry which is preliminary data.</text>
</comment>
<evidence type="ECO:0000313" key="1">
    <source>
        <dbReference type="EMBL" id="ETX03166.1"/>
    </source>
</evidence>
<sequence>MRVYLDNCCLNRPFDDQRQTRVRLEAEAILCIQEHIRRGTLELVWSYMIAFENAANPYDERRTTISGWQQDATLDVEETPLILQQAKQFVLMGLKAKDALHIACAIAGACLYFLTTDDGILKRRQDIQEITIIDPTAFVREKNL</sequence>
<dbReference type="HOGENOM" id="CLU_111934_0_0_7"/>
<evidence type="ECO:0008006" key="3">
    <source>
        <dbReference type="Google" id="ProtNLM"/>
    </source>
</evidence>
<evidence type="ECO:0000313" key="2">
    <source>
        <dbReference type="Proteomes" id="UP000019140"/>
    </source>
</evidence>
<reference evidence="1 2" key="1">
    <citation type="journal article" date="2014" name="Nature">
        <title>An environmental bacterial taxon with a large and distinct metabolic repertoire.</title>
        <authorList>
            <person name="Wilson M.C."/>
            <person name="Mori T."/>
            <person name="Ruckert C."/>
            <person name="Uria A.R."/>
            <person name="Helf M.J."/>
            <person name="Takada K."/>
            <person name="Gernert C."/>
            <person name="Steffens U.A."/>
            <person name="Heycke N."/>
            <person name="Schmitt S."/>
            <person name="Rinke C."/>
            <person name="Helfrich E.J."/>
            <person name="Brachmann A.O."/>
            <person name="Gurgui C."/>
            <person name="Wakimoto T."/>
            <person name="Kracht M."/>
            <person name="Crusemann M."/>
            <person name="Hentschel U."/>
            <person name="Abe I."/>
            <person name="Matsunaga S."/>
            <person name="Kalinowski J."/>
            <person name="Takeyama H."/>
            <person name="Piel J."/>
        </authorList>
    </citation>
    <scope>NUCLEOTIDE SEQUENCE [LARGE SCALE GENOMIC DNA]</scope>
    <source>
        <strain evidence="2">TSY2</strain>
    </source>
</reference>
<dbReference type="SUPFAM" id="SSF88723">
    <property type="entry name" value="PIN domain-like"/>
    <property type="match status" value="1"/>
</dbReference>
<protein>
    <recommendedName>
        <fullName evidence="3">PIN domain-containing protein</fullName>
    </recommendedName>
</protein>
<proteinExistence type="predicted"/>
<dbReference type="Proteomes" id="UP000019140">
    <property type="component" value="Unassembled WGS sequence"/>
</dbReference>
<organism evidence="1 2">
    <name type="scientific">Candidatus Entotheonella gemina</name>
    <dbReference type="NCBI Taxonomy" id="1429439"/>
    <lineage>
        <taxon>Bacteria</taxon>
        <taxon>Pseudomonadati</taxon>
        <taxon>Nitrospinota/Tectimicrobiota group</taxon>
        <taxon>Candidatus Tectimicrobiota</taxon>
        <taxon>Candidatus Entotheonellia</taxon>
        <taxon>Candidatus Entotheonellales</taxon>
        <taxon>Candidatus Entotheonellaceae</taxon>
        <taxon>Candidatus Entotheonella</taxon>
    </lineage>
</organism>
<dbReference type="EMBL" id="AZHX01001456">
    <property type="protein sequence ID" value="ETX03166.1"/>
    <property type="molecule type" value="Genomic_DNA"/>
</dbReference>
<gene>
    <name evidence="1" type="ORF">ETSY2_34020</name>
</gene>
<dbReference type="InterPro" id="IPR029060">
    <property type="entry name" value="PIN-like_dom_sf"/>
</dbReference>
<keyword evidence="2" id="KW-1185">Reference proteome</keyword>
<name>W4LZI7_9BACT</name>